<protein>
    <recommendedName>
        <fullName evidence="6 7">Large ribosomal subunit protein bL9</fullName>
    </recommendedName>
</protein>
<evidence type="ECO:0000256" key="6">
    <source>
        <dbReference type="ARBA" id="ARBA00035292"/>
    </source>
</evidence>
<evidence type="ECO:0000313" key="11">
    <source>
        <dbReference type="Proteomes" id="UP000233414"/>
    </source>
</evidence>
<keyword evidence="8" id="KW-0175">Coiled coil</keyword>
<dbReference type="NCBIfam" id="TIGR00158">
    <property type="entry name" value="L9"/>
    <property type="match status" value="1"/>
</dbReference>
<dbReference type="InterPro" id="IPR036935">
    <property type="entry name" value="Ribosomal_bL9_N_sf"/>
</dbReference>
<proteinExistence type="inferred from homology"/>
<evidence type="ECO:0000313" key="10">
    <source>
        <dbReference type="EMBL" id="PKL71981.1"/>
    </source>
</evidence>
<keyword evidence="4 7" id="KW-0689">Ribosomal protein</keyword>
<comment type="similarity">
    <text evidence="1 7">Belongs to the bacterial ribosomal protein bL9 family.</text>
</comment>
<dbReference type="InterPro" id="IPR020594">
    <property type="entry name" value="Ribosomal_bL9_bac/chp"/>
</dbReference>
<dbReference type="GO" id="GO:0019843">
    <property type="term" value="F:rRNA binding"/>
    <property type="evidence" value="ECO:0007669"/>
    <property type="project" value="UniProtKB-UniRule"/>
</dbReference>
<organism evidence="10 11">
    <name type="scientific">Candidatus Kuenenbacteria bacterium HGW-Kuenenbacteria-1</name>
    <dbReference type="NCBI Taxonomy" id="2013812"/>
    <lineage>
        <taxon>Bacteria</taxon>
        <taxon>Candidatus Kueneniibacteriota</taxon>
    </lineage>
</organism>
<dbReference type="HAMAP" id="MF_00503">
    <property type="entry name" value="Ribosomal_bL9"/>
    <property type="match status" value="1"/>
</dbReference>
<dbReference type="EMBL" id="PGYQ01000023">
    <property type="protein sequence ID" value="PKL71981.1"/>
    <property type="molecule type" value="Genomic_DNA"/>
</dbReference>
<keyword evidence="5 7" id="KW-0687">Ribonucleoprotein</keyword>
<dbReference type="GO" id="GO:0006412">
    <property type="term" value="P:translation"/>
    <property type="evidence" value="ECO:0007669"/>
    <property type="project" value="UniProtKB-UniRule"/>
</dbReference>
<keyword evidence="2 7" id="KW-0699">rRNA-binding</keyword>
<dbReference type="GO" id="GO:1990904">
    <property type="term" value="C:ribonucleoprotein complex"/>
    <property type="evidence" value="ECO:0007669"/>
    <property type="project" value="UniProtKB-KW"/>
</dbReference>
<comment type="function">
    <text evidence="7">Binds to the 23S rRNA.</text>
</comment>
<feature type="coiled-coil region" evidence="8">
    <location>
        <begin position="44"/>
        <end position="85"/>
    </location>
</feature>
<reference evidence="10 11" key="1">
    <citation type="journal article" date="2017" name="ISME J.">
        <title>Potential for microbial H2 and metal transformations associated with novel bacteria and archaea in deep terrestrial subsurface sediments.</title>
        <authorList>
            <person name="Hernsdorf A.W."/>
            <person name="Amano Y."/>
            <person name="Miyakawa K."/>
            <person name="Ise K."/>
            <person name="Suzuki Y."/>
            <person name="Anantharaman K."/>
            <person name="Probst A."/>
            <person name="Burstein D."/>
            <person name="Thomas B.C."/>
            <person name="Banfield J.F."/>
        </authorList>
    </citation>
    <scope>NUCLEOTIDE SEQUENCE [LARGE SCALE GENOMIC DNA]</scope>
    <source>
        <strain evidence="10">HGW-Kuenenbacteria-1</strain>
    </source>
</reference>
<dbReference type="Gene3D" id="3.10.430.100">
    <property type="entry name" value="Ribosomal protein L9, C-terminal domain"/>
    <property type="match status" value="1"/>
</dbReference>
<evidence type="ECO:0000256" key="8">
    <source>
        <dbReference type="SAM" id="Coils"/>
    </source>
</evidence>
<evidence type="ECO:0000256" key="2">
    <source>
        <dbReference type="ARBA" id="ARBA00022730"/>
    </source>
</evidence>
<dbReference type="PANTHER" id="PTHR21368">
    <property type="entry name" value="50S RIBOSOMAL PROTEIN L9"/>
    <property type="match status" value="1"/>
</dbReference>
<dbReference type="GO" id="GO:0003735">
    <property type="term" value="F:structural constituent of ribosome"/>
    <property type="evidence" value="ECO:0007669"/>
    <property type="project" value="InterPro"/>
</dbReference>
<evidence type="ECO:0000259" key="9">
    <source>
        <dbReference type="PROSITE" id="PS00651"/>
    </source>
</evidence>
<dbReference type="Pfam" id="PF03948">
    <property type="entry name" value="Ribosomal_L9_C"/>
    <property type="match status" value="1"/>
</dbReference>
<dbReference type="Gene3D" id="3.40.5.10">
    <property type="entry name" value="Ribosomal protein L9, N-terminal domain"/>
    <property type="match status" value="1"/>
</dbReference>
<evidence type="ECO:0000256" key="7">
    <source>
        <dbReference type="HAMAP-Rule" id="MF_00503"/>
    </source>
</evidence>
<evidence type="ECO:0000256" key="1">
    <source>
        <dbReference type="ARBA" id="ARBA00010605"/>
    </source>
</evidence>
<dbReference type="InterPro" id="IPR009027">
    <property type="entry name" value="Ribosomal_bL9/RNase_H1_N"/>
</dbReference>
<dbReference type="PROSITE" id="PS00651">
    <property type="entry name" value="RIBOSOMAL_L9"/>
    <property type="match status" value="1"/>
</dbReference>
<evidence type="ECO:0000256" key="5">
    <source>
        <dbReference type="ARBA" id="ARBA00023274"/>
    </source>
</evidence>
<dbReference type="InterPro" id="IPR020070">
    <property type="entry name" value="Ribosomal_bL9_N"/>
</dbReference>
<dbReference type="InterPro" id="IPR000244">
    <property type="entry name" value="Ribosomal_bL9"/>
</dbReference>
<accession>A0A2N1UMM0</accession>
<evidence type="ECO:0000256" key="4">
    <source>
        <dbReference type="ARBA" id="ARBA00022980"/>
    </source>
</evidence>
<gene>
    <name evidence="7 10" type="primary">rplI</name>
    <name evidence="10" type="ORF">CVV26_03410</name>
</gene>
<sequence length="148" mass="16910">MKILLLQDIKNLGKKGDIKEVANGYATNFLFPQKIATIATAIEIKKIEIKIQKQEKNQEKEIQKAKELKKKIQEIEIEIKAKANEKGVLFASLEKEEIAKVLSKKINQEIKSNQIILEKPIKEIGKYKVNVKLCENVEADVVVQVKEE</sequence>
<dbReference type="InterPro" id="IPR020069">
    <property type="entry name" value="Ribosomal_bL9_C"/>
</dbReference>
<dbReference type="SUPFAM" id="SSF55658">
    <property type="entry name" value="L9 N-domain-like"/>
    <property type="match status" value="1"/>
</dbReference>
<name>A0A2N1UMM0_9BACT</name>
<keyword evidence="3 7" id="KW-0694">RNA-binding</keyword>
<dbReference type="InterPro" id="IPR036791">
    <property type="entry name" value="Ribosomal_bL9_C_sf"/>
</dbReference>
<evidence type="ECO:0000256" key="3">
    <source>
        <dbReference type="ARBA" id="ARBA00022884"/>
    </source>
</evidence>
<feature type="domain" description="Ribosomal protein L9" evidence="9">
    <location>
        <begin position="13"/>
        <end position="40"/>
    </location>
</feature>
<dbReference type="SUPFAM" id="SSF55653">
    <property type="entry name" value="Ribosomal protein L9 C-domain"/>
    <property type="match status" value="1"/>
</dbReference>
<dbReference type="GO" id="GO:0005840">
    <property type="term" value="C:ribosome"/>
    <property type="evidence" value="ECO:0007669"/>
    <property type="project" value="UniProtKB-KW"/>
</dbReference>
<dbReference type="Proteomes" id="UP000233414">
    <property type="component" value="Unassembled WGS sequence"/>
</dbReference>
<dbReference type="Pfam" id="PF01281">
    <property type="entry name" value="Ribosomal_L9_N"/>
    <property type="match status" value="1"/>
</dbReference>
<dbReference type="AlphaFoldDB" id="A0A2N1UMM0"/>
<comment type="caution">
    <text evidence="10">The sequence shown here is derived from an EMBL/GenBank/DDBJ whole genome shotgun (WGS) entry which is preliminary data.</text>
</comment>